<sequence length="509" mass="58211">MDPFLVTVTLFVGVILILFYLANKPRNSRYPKGPLRFPLLGNIPQLLWGRVVDKKQRQEIYQEYSKIYGPVFSTKFGPTINSVILNDPKVIKEAWNKFELCGRPKLHGTAARTGGTIRGILFQDGSEWMEQRRFTIRQLRSFGFGKRSMEHLVMDEVTELADTLRKDATAGVAVSTQKMFNAAVLNSLWRIMTGQRFSHDDKELDRILDSIQKSLTAPAGLSFVFLFPIIKTIAPNLSGWNEYLKEMLEATNFIRKFVTKRLKNPTVTDSQEAEDFTDVYIKEIKETTDKESSFYQNRGEETLMATLLDLFVAGAETTSTTLTYFFLYMALFPEKQEKLQKEIDAVVGTRHPTLEDRTRMPYTEATIMETLRFSSMVPLGLIHRAMEDTELAGFLIPKNTFLTANLYNVHHSPEIWGDPANFRPERFLSPDATQVVKNDALMPFSWGKRLCLGEQLAKDELFLFVTTLLQEFGVHEDPSSPEPLTTEQVSANIINPPKPHKLLFKLRKN</sequence>
<evidence type="ECO:0000256" key="4">
    <source>
        <dbReference type="ARBA" id="ARBA00022723"/>
    </source>
</evidence>
<accession>A0A226DW04</accession>
<evidence type="ECO:0000256" key="3">
    <source>
        <dbReference type="ARBA" id="ARBA00022617"/>
    </source>
</evidence>
<comment type="cofactor">
    <cofactor evidence="1 8">
        <name>heme</name>
        <dbReference type="ChEBI" id="CHEBI:30413"/>
    </cofactor>
</comment>
<dbReference type="InterPro" id="IPR017972">
    <property type="entry name" value="Cyt_P450_CS"/>
</dbReference>
<evidence type="ECO:0000256" key="7">
    <source>
        <dbReference type="ARBA" id="ARBA00023033"/>
    </source>
</evidence>
<keyword evidence="10" id="KW-0812">Transmembrane</keyword>
<dbReference type="PANTHER" id="PTHR24300">
    <property type="entry name" value="CYTOCHROME P450 508A4-RELATED"/>
    <property type="match status" value="1"/>
</dbReference>
<dbReference type="Pfam" id="PF00067">
    <property type="entry name" value="p450"/>
    <property type="match status" value="1"/>
</dbReference>
<dbReference type="GO" id="GO:0016712">
    <property type="term" value="F:oxidoreductase activity, acting on paired donors, with incorporation or reduction of molecular oxygen, reduced flavin or flavoprotein as one donor, and incorporation of one atom of oxygen"/>
    <property type="evidence" value="ECO:0007669"/>
    <property type="project" value="TreeGrafter"/>
</dbReference>
<keyword evidence="12" id="KW-1185">Reference proteome</keyword>
<dbReference type="GO" id="GO:0006082">
    <property type="term" value="P:organic acid metabolic process"/>
    <property type="evidence" value="ECO:0007669"/>
    <property type="project" value="TreeGrafter"/>
</dbReference>
<dbReference type="InterPro" id="IPR002401">
    <property type="entry name" value="Cyt_P450_E_grp-I"/>
</dbReference>
<protein>
    <submittedName>
        <fullName evidence="11">Methyl farnesoate epoxidase</fullName>
    </submittedName>
</protein>
<proteinExistence type="inferred from homology"/>
<dbReference type="OMA" id="RNTVPFQ"/>
<evidence type="ECO:0000256" key="1">
    <source>
        <dbReference type="ARBA" id="ARBA00001971"/>
    </source>
</evidence>
<keyword evidence="5 9" id="KW-0560">Oxidoreductase</keyword>
<dbReference type="GO" id="GO:0008395">
    <property type="term" value="F:steroid hydroxylase activity"/>
    <property type="evidence" value="ECO:0007669"/>
    <property type="project" value="TreeGrafter"/>
</dbReference>
<dbReference type="PANTHER" id="PTHR24300:SF376">
    <property type="entry name" value="CYTOCHROME P450 15A1"/>
    <property type="match status" value="1"/>
</dbReference>
<keyword evidence="10" id="KW-1133">Transmembrane helix</keyword>
<dbReference type="InterPro" id="IPR036396">
    <property type="entry name" value="Cyt_P450_sf"/>
</dbReference>
<keyword evidence="4 8" id="KW-0479">Metal-binding</keyword>
<feature type="transmembrane region" description="Helical" evidence="10">
    <location>
        <begin position="6"/>
        <end position="22"/>
    </location>
</feature>
<evidence type="ECO:0000256" key="5">
    <source>
        <dbReference type="ARBA" id="ARBA00023002"/>
    </source>
</evidence>
<dbReference type="InterPro" id="IPR001128">
    <property type="entry name" value="Cyt_P450"/>
</dbReference>
<keyword evidence="3 8" id="KW-0349">Heme</keyword>
<evidence type="ECO:0000256" key="9">
    <source>
        <dbReference type="RuleBase" id="RU000461"/>
    </source>
</evidence>
<reference evidence="11 12" key="1">
    <citation type="submission" date="2015-12" db="EMBL/GenBank/DDBJ databases">
        <title>The genome of Folsomia candida.</title>
        <authorList>
            <person name="Faddeeva A."/>
            <person name="Derks M.F."/>
            <person name="Anvar Y."/>
            <person name="Smit S."/>
            <person name="Van Straalen N."/>
            <person name="Roelofs D."/>
        </authorList>
    </citation>
    <scope>NUCLEOTIDE SEQUENCE [LARGE SCALE GENOMIC DNA]</scope>
    <source>
        <strain evidence="11 12">VU population</strain>
        <tissue evidence="11">Whole body</tissue>
    </source>
</reference>
<keyword evidence="10" id="KW-0472">Membrane</keyword>
<dbReference type="PRINTS" id="PR00385">
    <property type="entry name" value="P450"/>
</dbReference>
<keyword evidence="7 9" id="KW-0503">Monooxygenase</keyword>
<dbReference type="FunFam" id="1.10.630.10:FF:000036">
    <property type="entry name" value="CYtochrome P450 family"/>
    <property type="match status" value="1"/>
</dbReference>
<dbReference type="Proteomes" id="UP000198287">
    <property type="component" value="Unassembled WGS sequence"/>
</dbReference>
<dbReference type="GO" id="GO:0020037">
    <property type="term" value="F:heme binding"/>
    <property type="evidence" value="ECO:0007669"/>
    <property type="project" value="InterPro"/>
</dbReference>
<evidence type="ECO:0000256" key="10">
    <source>
        <dbReference type="SAM" id="Phobius"/>
    </source>
</evidence>
<dbReference type="OrthoDB" id="1055148at2759"/>
<dbReference type="PROSITE" id="PS00086">
    <property type="entry name" value="CYTOCHROME_P450"/>
    <property type="match status" value="1"/>
</dbReference>
<dbReference type="SUPFAM" id="SSF48264">
    <property type="entry name" value="Cytochrome P450"/>
    <property type="match status" value="1"/>
</dbReference>
<evidence type="ECO:0000256" key="2">
    <source>
        <dbReference type="ARBA" id="ARBA00010617"/>
    </source>
</evidence>
<evidence type="ECO:0000313" key="12">
    <source>
        <dbReference type="Proteomes" id="UP000198287"/>
    </source>
</evidence>
<name>A0A226DW04_FOLCA</name>
<feature type="transmembrane region" description="Helical" evidence="10">
    <location>
        <begin position="310"/>
        <end position="331"/>
    </location>
</feature>
<dbReference type="InterPro" id="IPR050182">
    <property type="entry name" value="Cytochrome_P450_fam2"/>
</dbReference>
<organism evidence="11 12">
    <name type="scientific">Folsomia candida</name>
    <name type="common">Springtail</name>
    <dbReference type="NCBI Taxonomy" id="158441"/>
    <lineage>
        <taxon>Eukaryota</taxon>
        <taxon>Metazoa</taxon>
        <taxon>Ecdysozoa</taxon>
        <taxon>Arthropoda</taxon>
        <taxon>Hexapoda</taxon>
        <taxon>Collembola</taxon>
        <taxon>Entomobryomorpha</taxon>
        <taxon>Isotomoidea</taxon>
        <taxon>Isotomidae</taxon>
        <taxon>Proisotominae</taxon>
        <taxon>Folsomia</taxon>
    </lineage>
</organism>
<dbReference type="Gene3D" id="1.10.630.10">
    <property type="entry name" value="Cytochrome P450"/>
    <property type="match status" value="1"/>
</dbReference>
<dbReference type="GO" id="GO:0005737">
    <property type="term" value="C:cytoplasm"/>
    <property type="evidence" value="ECO:0007669"/>
    <property type="project" value="TreeGrafter"/>
</dbReference>
<evidence type="ECO:0000256" key="8">
    <source>
        <dbReference type="PIRSR" id="PIRSR602401-1"/>
    </source>
</evidence>
<keyword evidence="6 8" id="KW-0408">Iron</keyword>
<comment type="caution">
    <text evidence="11">The sequence shown here is derived from an EMBL/GenBank/DDBJ whole genome shotgun (WGS) entry which is preliminary data.</text>
</comment>
<evidence type="ECO:0000256" key="6">
    <source>
        <dbReference type="ARBA" id="ARBA00023004"/>
    </source>
</evidence>
<dbReference type="GO" id="GO:0006805">
    <property type="term" value="P:xenobiotic metabolic process"/>
    <property type="evidence" value="ECO:0007669"/>
    <property type="project" value="TreeGrafter"/>
</dbReference>
<feature type="binding site" description="axial binding residue" evidence="8">
    <location>
        <position position="451"/>
    </location>
    <ligand>
        <name>heme</name>
        <dbReference type="ChEBI" id="CHEBI:30413"/>
    </ligand>
    <ligandPart>
        <name>Fe</name>
        <dbReference type="ChEBI" id="CHEBI:18248"/>
    </ligandPart>
</feature>
<comment type="similarity">
    <text evidence="2 9">Belongs to the cytochrome P450 family.</text>
</comment>
<dbReference type="STRING" id="158441.A0A226DW04"/>
<dbReference type="PRINTS" id="PR00463">
    <property type="entry name" value="EP450I"/>
</dbReference>
<dbReference type="EMBL" id="LNIX01000011">
    <property type="protein sequence ID" value="OXA48871.1"/>
    <property type="molecule type" value="Genomic_DNA"/>
</dbReference>
<evidence type="ECO:0000313" key="11">
    <source>
        <dbReference type="EMBL" id="OXA48871.1"/>
    </source>
</evidence>
<dbReference type="GO" id="GO:0005506">
    <property type="term" value="F:iron ion binding"/>
    <property type="evidence" value="ECO:0007669"/>
    <property type="project" value="InterPro"/>
</dbReference>
<gene>
    <name evidence="11" type="ORF">Fcan01_16809</name>
</gene>
<dbReference type="AlphaFoldDB" id="A0A226DW04"/>